<name>A0ACC0ZGM0_9ROSI</name>
<organism evidence="1 2">
    <name type="scientific">Pistacia integerrima</name>
    <dbReference type="NCBI Taxonomy" id="434235"/>
    <lineage>
        <taxon>Eukaryota</taxon>
        <taxon>Viridiplantae</taxon>
        <taxon>Streptophyta</taxon>
        <taxon>Embryophyta</taxon>
        <taxon>Tracheophyta</taxon>
        <taxon>Spermatophyta</taxon>
        <taxon>Magnoliopsida</taxon>
        <taxon>eudicotyledons</taxon>
        <taxon>Gunneridae</taxon>
        <taxon>Pentapetalae</taxon>
        <taxon>rosids</taxon>
        <taxon>malvids</taxon>
        <taxon>Sapindales</taxon>
        <taxon>Anacardiaceae</taxon>
        <taxon>Pistacia</taxon>
    </lineage>
</organism>
<reference evidence="2" key="1">
    <citation type="journal article" date="2023" name="G3 (Bethesda)">
        <title>Genome assembly and association tests identify interacting loci associated with vigor, precocity, and sex in interspecific pistachio rootstocks.</title>
        <authorList>
            <person name="Palmer W."/>
            <person name="Jacygrad E."/>
            <person name="Sagayaradj S."/>
            <person name="Cavanaugh K."/>
            <person name="Han R."/>
            <person name="Bertier L."/>
            <person name="Beede B."/>
            <person name="Kafkas S."/>
            <person name="Golino D."/>
            <person name="Preece J."/>
            <person name="Michelmore R."/>
        </authorList>
    </citation>
    <scope>NUCLEOTIDE SEQUENCE [LARGE SCALE GENOMIC DNA]</scope>
</reference>
<dbReference type="Proteomes" id="UP001163603">
    <property type="component" value="Chromosome 1"/>
</dbReference>
<protein>
    <submittedName>
        <fullName evidence="1">Uncharacterized protein</fullName>
    </submittedName>
</protein>
<evidence type="ECO:0000313" key="1">
    <source>
        <dbReference type="EMBL" id="KAJ0052360.1"/>
    </source>
</evidence>
<keyword evidence="2" id="KW-1185">Reference proteome</keyword>
<dbReference type="EMBL" id="CM047736">
    <property type="protein sequence ID" value="KAJ0052360.1"/>
    <property type="molecule type" value="Genomic_DNA"/>
</dbReference>
<evidence type="ECO:0000313" key="2">
    <source>
        <dbReference type="Proteomes" id="UP001163603"/>
    </source>
</evidence>
<gene>
    <name evidence="1" type="ORF">Pint_02293</name>
</gene>
<comment type="caution">
    <text evidence="1">The sequence shown here is derived from an EMBL/GenBank/DDBJ whole genome shotgun (WGS) entry which is preliminary data.</text>
</comment>
<accession>A0ACC0ZGM0</accession>
<proteinExistence type="predicted"/>
<sequence length="181" mass="20949">MNLLLCLLILAGVLGLDDLTLHEFHDRSGPWRDQGLCLVDWGRGIDLHLFPENTEFEGDCRTSGFCCVEMQEKKPWTFQVDTYGLCVVVHMMLHSSYMEVEKKASPDGSFIYLPKSSFRRYWNVELWKNLFSKLLNMSTGSDKKVLQELRKSFQDYMCSNTQHIKKLKELLARQKASLCSA</sequence>